<dbReference type="PIRSF" id="PIRSF003095">
    <property type="entry name" value="Trigger_factor"/>
    <property type="match status" value="1"/>
</dbReference>
<dbReference type="Gene3D" id="3.10.50.40">
    <property type="match status" value="1"/>
</dbReference>
<dbReference type="InterPro" id="IPR036611">
    <property type="entry name" value="Trigger_fac_ribosome-bd_sf"/>
</dbReference>
<dbReference type="Gene3D" id="1.10.3120.10">
    <property type="entry name" value="Trigger factor, C-terminal domain"/>
    <property type="match status" value="1"/>
</dbReference>
<name>A0A0G0VCM9_9BACT</name>
<dbReference type="InterPro" id="IPR008881">
    <property type="entry name" value="Trigger_fac_ribosome-bd_bac"/>
</dbReference>
<dbReference type="AlphaFoldDB" id="A0A0G0VCM9"/>
<dbReference type="GO" id="GO:0051083">
    <property type="term" value="P:'de novo' cotranslational protein folding"/>
    <property type="evidence" value="ECO:0007669"/>
    <property type="project" value="TreeGrafter"/>
</dbReference>
<evidence type="ECO:0000256" key="6">
    <source>
        <dbReference type="ARBA" id="ARBA00023186"/>
    </source>
</evidence>
<keyword evidence="10" id="KW-0175">Coiled coil</keyword>
<dbReference type="PANTHER" id="PTHR30560:SF3">
    <property type="entry name" value="TRIGGER FACTOR-LIKE PROTEIN TIG, CHLOROPLASTIC"/>
    <property type="match status" value="1"/>
</dbReference>
<comment type="function">
    <text evidence="9">Involved in protein export. Acts as a chaperone by maintaining the newly synthesized protein in an open conformation. Functions as a peptidyl-prolyl cis-trans isomerase.</text>
</comment>
<evidence type="ECO:0000259" key="12">
    <source>
        <dbReference type="Pfam" id="PF05697"/>
    </source>
</evidence>
<dbReference type="PANTHER" id="PTHR30560">
    <property type="entry name" value="TRIGGER FACTOR CHAPERONE AND PEPTIDYL-PROLYL CIS/TRANS ISOMERASE"/>
    <property type="match status" value="1"/>
</dbReference>
<keyword evidence="5 9" id="KW-0697">Rotamase</keyword>
<comment type="caution">
    <text evidence="14">The sequence shown here is derived from an EMBL/GenBank/DDBJ whole genome shotgun (WGS) entry which is preliminary data.</text>
</comment>
<accession>A0A0G0VCM9</accession>
<dbReference type="GO" id="GO:0003755">
    <property type="term" value="F:peptidyl-prolyl cis-trans isomerase activity"/>
    <property type="evidence" value="ECO:0007669"/>
    <property type="project" value="UniProtKB-UniRule"/>
</dbReference>
<gene>
    <name evidence="9" type="primary">tig</name>
    <name evidence="14" type="ORF">UU49_C0031G0003</name>
</gene>
<comment type="catalytic activity">
    <reaction evidence="1 9">
        <text>[protein]-peptidylproline (omega=180) = [protein]-peptidylproline (omega=0)</text>
        <dbReference type="Rhea" id="RHEA:16237"/>
        <dbReference type="Rhea" id="RHEA-COMP:10747"/>
        <dbReference type="Rhea" id="RHEA-COMP:10748"/>
        <dbReference type="ChEBI" id="CHEBI:83833"/>
        <dbReference type="ChEBI" id="CHEBI:83834"/>
        <dbReference type="EC" id="5.2.1.8"/>
    </reaction>
</comment>
<dbReference type="SUPFAM" id="SSF102735">
    <property type="entry name" value="Trigger factor ribosome-binding domain"/>
    <property type="match status" value="1"/>
</dbReference>
<dbReference type="SUPFAM" id="SSF54534">
    <property type="entry name" value="FKBP-like"/>
    <property type="match status" value="1"/>
</dbReference>
<evidence type="ECO:0000313" key="14">
    <source>
        <dbReference type="EMBL" id="KKR97421.1"/>
    </source>
</evidence>
<comment type="subcellular location">
    <subcellularLocation>
        <location evidence="9">Cytoplasm</location>
    </subcellularLocation>
    <text evidence="9">About half TF is bound to the ribosome near the polypeptide exit tunnel while the other half is free in the cytoplasm.</text>
</comment>
<dbReference type="InterPro" id="IPR037041">
    <property type="entry name" value="Trigger_fac_C_sf"/>
</dbReference>
<dbReference type="GO" id="GO:0005737">
    <property type="term" value="C:cytoplasm"/>
    <property type="evidence" value="ECO:0007669"/>
    <property type="project" value="UniProtKB-SubCell"/>
</dbReference>
<evidence type="ECO:0000259" key="11">
    <source>
        <dbReference type="Pfam" id="PF00254"/>
    </source>
</evidence>
<keyword evidence="7 9" id="KW-0413">Isomerase</keyword>
<evidence type="ECO:0000256" key="8">
    <source>
        <dbReference type="ARBA" id="ARBA00029986"/>
    </source>
</evidence>
<dbReference type="Proteomes" id="UP000034108">
    <property type="component" value="Unassembled WGS sequence"/>
</dbReference>
<comment type="similarity">
    <text evidence="2 9">Belongs to the FKBP-type PPIase family. Tig subfamily.</text>
</comment>
<evidence type="ECO:0000259" key="13">
    <source>
        <dbReference type="Pfam" id="PF05698"/>
    </source>
</evidence>
<evidence type="ECO:0000256" key="7">
    <source>
        <dbReference type="ARBA" id="ARBA00023235"/>
    </source>
</evidence>
<feature type="domain" description="Trigger factor C-terminal" evidence="13">
    <location>
        <begin position="234"/>
        <end position="393"/>
    </location>
</feature>
<dbReference type="STRING" id="1619048.UU49_C0031G0003"/>
<dbReference type="Gene3D" id="3.30.70.1050">
    <property type="entry name" value="Trigger factor ribosome-binding domain"/>
    <property type="match status" value="1"/>
</dbReference>
<evidence type="ECO:0000313" key="15">
    <source>
        <dbReference type="Proteomes" id="UP000034108"/>
    </source>
</evidence>
<dbReference type="GO" id="GO:0043335">
    <property type="term" value="P:protein unfolding"/>
    <property type="evidence" value="ECO:0007669"/>
    <property type="project" value="TreeGrafter"/>
</dbReference>
<dbReference type="HAMAP" id="MF_00303">
    <property type="entry name" value="Trigger_factor_Tig"/>
    <property type="match status" value="1"/>
</dbReference>
<protein>
    <recommendedName>
        <fullName evidence="4 9">Trigger factor</fullName>
        <shortName evidence="9">TF</shortName>
        <ecNumber evidence="3 9">5.2.1.8</ecNumber>
    </recommendedName>
    <alternativeName>
        <fullName evidence="8 9">PPIase</fullName>
    </alternativeName>
</protein>
<evidence type="ECO:0000256" key="1">
    <source>
        <dbReference type="ARBA" id="ARBA00000971"/>
    </source>
</evidence>
<evidence type="ECO:0000256" key="9">
    <source>
        <dbReference type="HAMAP-Rule" id="MF_00303"/>
    </source>
</evidence>
<feature type="coiled-coil region" evidence="10">
    <location>
        <begin position="288"/>
        <end position="322"/>
    </location>
</feature>
<dbReference type="Pfam" id="PF05698">
    <property type="entry name" value="Trigger_C"/>
    <property type="match status" value="1"/>
</dbReference>
<dbReference type="InterPro" id="IPR046357">
    <property type="entry name" value="PPIase_dom_sf"/>
</dbReference>
<organism evidence="14 15">
    <name type="scientific">Candidatus Magasanikbacteria bacterium GW2011_GWC2_41_17</name>
    <dbReference type="NCBI Taxonomy" id="1619048"/>
    <lineage>
        <taxon>Bacteria</taxon>
        <taxon>Candidatus Magasanikiibacteriota</taxon>
    </lineage>
</organism>
<dbReference type="EMBL" id="LCAV01000031">
    <property type="protein sequence ID" value="KKR97421.1"/>
    <property type="molecule type" value="Genomic_DNA"/>
</dbReference>
<evidence type="ECO:0000256" key="10">
    <source>
        <dbReference type="SAM" id="Coils"/>
    </source>
</evidence>
<evidence type="ECO:0000256" key="3">
    <source>
        <dbReference type="ARBA" id="ARBA00013194"/>
    </source>
</evidence>
<dbReference type="GO" id="GO:0043022">
    <property type="term" value="F:ribosome binding"/>
    <property type="evidence" value="ECO:0007669"/>
    <property type="project" value="TreeGrafter"/>
</dbReference>
<keyword evidence="6 9" id="KW-0143">Chaperone</keyword>
<dbReference type="InterPro" id="IPR008880">
    <property type="entry name" value="Trigger_fac_C"/>
</dbReference>
<keyword evidence="9" id="KW-0963">Cytoplasm</keyword>
<dbReference type="InterPro" id="IPR005215">
    <property type="entry name" value="Trig_fac"/>
</dbReference>
<dbReference type="GO" id="GO:0051301">
    <property type="term" value="P:cell division"/>
    <property type="evidence" value="ECO:0007669"/>
    <property type="project" value="UniProtKB-KW"/>
</dbReference>
<evidence type="ECO:0000256" key="4">
    <source>
        <dbReference type="ARBA" id="ARBA00016902"/>
    </source>
</evidence>
<sequence>MEKAAIALSAAGKIPGFRPGHAPYDIVAKHFGEMAIYEAAGDKIIPRTLNNAVKEKDLAFVGEPKIEVVKLAPGNPFVFKAVISLMPKIKLGKWQEIKIKKEIKKIGVEEVDKVLEDARKMRATEVLVDRAAGGSDKVMIDLAITQDKVPVEGGQAKDHAVFLDEKYYIPGLPEQLVGLKKDDVKEFSLSFPEGHYQKHLAGKKADFKATVKGIYERTMPVTDDAFAQGLGQKTMAELRALIENNLKVEAEQRENRRVEIEMIEAIVKKSEFGELPEVLIASEKQKMFEELRQNLVEMGMQLEDYLKKMKKTEEDLAKEFEKGAIERTKSALVLREIAREEKIECSEAELVEETARTRAMYKDNEQIDERLADPGTQSYLANMLVNRKVLKMLEEKMVVA</sequence>
<feature type="domain" description="Trigger factor ribosome-binding bacterial" evidence="12">
    <location>
        <begin position="2"/>
        <end position="117"/>
    </location>
</feature>
<feature type="domain" description="PPIase FKBP-type" evidence="11">
    <location>
        <begin position="134"/>
        <end position="207"/>
    </location>
</feature>
<evidence type="ECO:0000256" key="2">
    <source>
        <dbReference type="ARBA" id="ARBA00005464"/>
    </source>
</evidence>
<comment type="domain">
    <text evidence="9">Consists of 3 domains; the N-terminus binds the ribosome, the middle domain has PPIase activity, while the C-terminus has intrinsic chaperone activity on its own.</text>
</comment>
<dbReference type="Pfam" id="PF05697">
    <property type="entry name" value="Trigger_N"/>
    <property type="match status" value="1"/>
</dbReference>
<reference evidence="14 15" key="1">
    <citation type="journal article" date="2015" name="Nature">
        <title>rRNA introns, odd ribosomes, and small enigmatic genomes across a large radiation of phyla.</title>
        <authorList>
            <person name="Brown C.T."/>
            <person name="Hug L.A."/>
            <person name="Thomas B.C."/>
            <person name="Sharon I."/>
            <person name="Castelle C.J."/>
            <person name="Singh A."/>
            <person name="Wilkins M.J."/>
            <person name="Williams K.H."/>
            <person name="Banfield J.F."/>
        </authorList>
    </citation>
    <scope>NUCLEOTIDE SEQUENCE [LARGE SCALE GENOMIC DNA]</scope>
</reference>
<dbReference type="NCBIfam" id="TIGR00115">
    <property type="entry name" value="tig"/>
    <property type="match status" value="1"/>
</dbReference>
<keyword evidence="9" id="KW-0131">Cell cycle</keyword>
<dbReference type="GO" id="GO:0015031">
    <property type="term" value="P:protein transport"/>
    <property type="evidence" value="ECO:0007669"/>
    <property type="project" value="UniProtKB-UniRule"/>
</dbReference>
<evidence type="ECO:0000256" key="5">
    <source>
        <dbReference type="ARBA" id="ARBA00023110"/>
    </source>
</evidence>
<dbReference type="Pfam" id="PF00254">
    <property type="entry name" value="FKBP_C"/>
    <property type="match status" value="1"/>
</dbReference>
<dbReference type="GO" id="GO:0044183">
    <property type="term" value="F:protein folding chaperone"/>
    <property type="evidence" value="ECO:0007669"/>
    <property type="project" value="TreeGrafter"/>
</dbReference>
<keyword evidence="9" id="KW-0132">Cell division</keyword>
<dbReference type="SUPFAM" id="SSF109998">
    <property type="entry name" value="Triger factor/SurA peptide-binding domain-like"/>
    <property type="match status" value="1"/>
</dbReference>
<dbReference type="EC" id="5.2.1.8" evidence="3 9"/>
<dbReference type="InterPro" id="IPR027304">
    <property type="entry name" value="Trigger_fact/SurA_dom_sf"/>
</dbReference>
<proteinExistence type="inferred from homology"/>
<dbReference type="InterPro" id="IPR001179">
    <property type="entry name" value="PPIase_FKBP_dom"/>
</dbReference>